<dbReference type="RefSeq" id="WP_264504535.1">
    <property type="nucleotide sequence ID" value="NZ_JAPDFL010000001.1"/>
</dbReference>
<evidence type="ECO:0000256" key="4">
    <source>
        <dbReference type="ARBA" id="ARBA00022692"/>
    </source>
</evidence>
<feature type="transmembrane region" description="Helical" evidence="7">
    <location>
        <begin position="226"/>
        <end position="252"/>
    </location>
</feature>
<dbReference type="InterPro" id="IPR045621">
    <property type="entry name" value="BPD_transp_1_N"/>
</dbReference>
<name>A0ABT3GV65_9RHOB</name>
<reference evidence="9 10" key="1">
    <citation type="submission" date="2022-10" db="EMBL/GenBank/DDBJ databases">
        <title>Pararhodobacter sp. nov., isolated from marine algae.</title>
        <authorList>
            <person name="Choi B.J."/>
            <person name="Kim J.M."/>
            <person name="Lee J.K."/>
            <person name="Choi D.G."/>
            <person name="Jeon C.O."/>
        </authorList>
    </citation>
    <scope>NUCLEOTIDE SEQUENCE [LARGE SCALE GENOMIC DNA]</scope>
    <source>
        <strain evidence="9 10">ZQ420</strain>
    </source>
</reference>
<evidence type="ECO:0000259" key="8">
    <source>
        <dbReference type="PROSITE" id="PS50928"/>
    </source>
</evidence>
<dbReference type="Pfam" id="PF00528">
    <property type="entry name" value="BPD_transp_1"/>
    <property type="match status" value="1"/>
</dbReference>
<keyword evidence="10" id="KW-1185">Reference proteome</keyword>
<keyword evidence="3" id="KW-1003">Cell membrane</keyword>
<keyword evidence="4 7" id="KW-0812">Transmembrane</keyword>
<keyword evidence="2 7" id="KW-0813">Transport</keyword>
<dbReference type="Proteomes" id="UP001208938">
    <property type="component" value="Unassembled WGS sequence"/>
</dbReference>
<feature type="transmembrane region" description="Helical" evidence="7">
    <location>
        <begin position="272"/>
        <end position="298"/>
    </location>
</feature>
<organism evidence="9 10">
    <name type="scientific">Pararhodobacter zhoushanensis</name>
    <dbReference type="NCBI Taxonomy" id="2479545"/>
    <lineage>
        <taxon>Bacteria</taxon>
        <taxon>Pseudomonadati</taxon>
        <taxon>Pseudomonadota</taxon>
        <taxon>Alphaproteobacteria</taxon>
        <taxon>Rhodobacterales</taxon>
        <taxon>Paracoccaceae</taxon>
        <taxon>Pararhodobacter</taxon>
    </lineage>
</organism>
<feature type="transmembrane region" description="Helical" evidence="7">
    <location>
        <begin position="143"/>
        <end position="162"/>
    </location>
</feature>
<protein>
    <submittedName>
        <fullName evidence="9">ABC transporter permease</fullName>
    </submittedName>
</protein>
<dbReference type="EMBL" id="JAPDFL010000001">
    <property type="protein sequence ID" value="MCW1931422.1"/>
    <property type="molecule type" value="Genomic_DNA"/>
</dbReference>
<gene>
    <name evidence="9" type="ORF">OKW52_03870</name>
</gene>
<evidence type="ECO:0000256" key="5">
    <source>
        <dbReference type="ARBA" id="ARBA00022989"/>
    </source>
</evidence>
<dbReference type="SUPFAM" id="SSF161098">
    <property type="entry name" value="MetI-like"/>
    <property type="match status" value="1"/>
</dbReference>
<comment type="similarity">
    <text evidence="7">Belongs to the binding-protein-dependent transport system permease family.</text>
</comment>
<feature type="transmembrane region" description="Helical" evidence="7">
    <location>
        <begin position="100"/>
        <end position="122"/>
    </location>
</feature>
<feature type="domain" description="ABC transmembrane type-1" evidence="8">
    <location>
        <begin position="94"/>
        <end position="295"/>
    </location>
</feature>
<dbReference type="Pfam" id="PF19300">
    <property type="entry name" value="BPD_transp_1_N"/>
    <property type="match status" value="1"/>
</dbReference>
<evidence type="ECO:0000313" key="10">
    <source>
        <dbReference type="Proteomes" id="UP001208938"/>
    </source>
</evidence>
<dbReference type="PROSITE" id="PS50928">
    <property type="entry name" value="ABC_TM1"/>
    <property type="match status" value="1"/>
</dbReference>
<comment type="subcellular location">
    <subcellularLocation>
        <location evidence="1 7">Cell membrane</location>
        <topology evidence="1 7">Multi-pass membrane protein</topology>
    </subcellularLocation>
</comment>
<evidence type="ECO:0000313" key="9">
    <source>
        <dbReference type="EMBL" id="MCW1931422.1"/>
    </source>
</evidence>
<evidence type="ECO:0000256" key="6">
    <source>
        <dbReference type="ARBA" id="ARBA00023136"/>
    </source>
</evidence>
<dbReference type="InterPro" id="IPR000515">
    <property type="entry name" value="MetI-like"/>
</dbReference>
<evidence type="ECO:0000256" key="1">
    <source>
        <dbReference type="ARBA" id="ARBA00004651"/>
    </source>
</evidence>
<dbReference type="PANTHER" id="PTHR43163:SF6">
    <property type="entry name" value="DIPEPTIDE TRANSPORT SYSTEM PERMEASE PROTEIN DPPB-RELATED"/>
    <property type="match status" value="1"/>
</dbReference>
<comment type="caution">
    <text evidence="9">The sequence shown here is derived from an EMBL/GenBank/DDBJ whole genome shotgun (WGS) entry which is preliminary data.</text>
</comment>
<keyword evidence="6 7" id="KW-0472">Membrane</keyword>
<feature type="transmembrane region" description="Helical" evidence="7">
    <location>
        <begin position="168"/>
        <end position="188"/>
    </location>
</feature>
<dbReference type="PANTHER" id="PTHR43163">
    <property type="entry name" value="DIPEPTIDE TRANSPORT SYSTEM PERMEASE PROTEIN DPPB-RELATED"/>
    <property type="match status" value="1"/>
</dbReference>
<accession>A0ABT3GV65</accession>
<dbReference type="CDD" id="cd06261">
    <property type="entry name" value="TM_PBP2"/>
    <property type="match status" value="1"/>
</dbReference>
<evidence type="ECO:0000256" key="7">
    <source>
        <dbReference type="RuleBase" id="RU363032"/>
    </source>
</evidence>
<proteinExistence type="inferred from homology"/>
<keyword evidence="5 7" id="KW-1133">Transmembrane helix</keyword>
<evidence type="ECO:0000256" key="3">
    <source>
        <dbReference type="ARBA" id="ARBA00022475"/>
    </source>
</evidence>
<dbReference type="Gene3D" id="1.10.3720.10">
    <property type="entry name" value="MetI-like"/>
    <property type="match status" value="1"/>
</dbReference>
<evidence type="ECO:0000256" key="2">
    <source>
        <dbReference type="ARBA" id="ARBA00022448"/>
    </source>
</evidence>
<sequence>MLNYILKRLGLAAITIFGVLLLIFVAARASGDVTLLMLPQDATDEMIAAFRAQHGLDQPVIVQFWQFLMGMLSGDFGTSLRYQRPAIEVILQRLPATLELTLSAFGLALVLGVTLGMLSAYWRGSLFDRVIRVVAIMLQSMPGFWIAIMAILVFAVTLGWLPTSGRSGFLSLIMPAVTLATFPLSGILRMTRSSILETIESEYVKFLRIKGVPESTILWRHALRNALIPVIALCGLQLGNLMGGAVITETIFNWPGLGSLMIESFVSRDYPVIQVGVLFIATLLILLNLAVDLLFCVVDPRIRYA</sequence>
<dbReference type="InterPro" id="IPR035906">
    <property type="entry name" value="MetI-like_sf"/>
</dbReference>